<reference evidence="3" key="1">
    <citation type="submission" date="2016-10" db="EMBL/GenBank/DDBJ databases">
        <authorList>
            <person name="Benchimol M."/>
            <person name="Almeida L.G."/>
            <person name="Vasconcelos A.T."/>
            <person name="Perreira-Neves A."/>
            <person name="Rosa I.A."/>
            <person name="Tasca T."/>
            <person name="Bogo M.R."/>
            <person name="de Souza W."/>
        </authorList>
    </citation>
    <scope>NUCLEOTIDE SEQUENCE [LARGE SCALE GENOMIC DNA]</scope>
    <source>
        <strain evidence="3">K</strain>
    </source>
</reference>
<name>A0A1J4KWX6_9EUKA</name>
<organism evidence="3 4">
    <name type="scientific">Tritrichomonas foetus</name>
    <dbReference type="NCBI Taxonomy" id="1144522"/>
    <lineage>
        <taxon>Eukaryota</taxon>
        <taxon>Metamonada</taxon>
        <taxon>Parabasalia</taxon>
        <taxon>Tritrichomonadida</taxon>
        <taxon>Tritrichomonadidae</taxon>
        <taxon>Tritrichomonas</taxon>
    </lineage>
</organism>
<evidence type="ECO:0000256" key="1">
    <source>
        <dbReference type="ARBA" id="ARBA00022737"/>
    </source>
</evidence>
<evidence type="ECO:0008006" key="5">
    <source>
        <dbReference type="Google" id="ProtNLM"/>
    </source>
</evidence>
<proteinExistence type="predicted"/>
<dbReference type="InterPro" id="IPR045075">
    <property type="entry name" value="Syf1-like"/>
</dbReference>
<dbReference type="VEuPathDB" id="TrichDB:TRFO_13800"/>
<dbReference type="Proteomes" id="UP000179807">
    <property type="component" value="Unassembled WGS sequence"/>
</dbReference>
<sequence>MNTGLWRDMLSDELLSSGDGVKMGTFPGLRPTHFGKIYIDSDSENDSKSYSEESPIELVAHRRSASYTGAHGFSSVPKLDLDFPAKSGNLLPSHFKEILFDCSDAESSNNNSGSSHNLNSAQKKSQSSPNGKKSAPGSPKKGTQTSPVNENFATIDGYDELLDKTDLDGATKLLTKVIAKVKDLKEQSRIYRSAADSNKKRLIHKEASNLYKKAEMADPTNAQNYLDHAKLLDEIGQADEAEQILLEGLQKTPISDQITVKLLKQFERRQHFNEARKVLGLIYKNSSNLPQQAAQSLAEGALFEVRHGKVEPALELLNHVEKNINIKSGYFIDLTESLKRRGYSKLSIQYAENGVEKFPSMPNNWNIYLNLQKSSDSVMKVLKNAKDHLSLTTVSKLEQTAAFLCAQYGNVKTCRHLIAECVAKATNEQRWRVLHNAALIELLYGDKSIVPLIFQNAAPKTPRKFISTLQLSFAKICEATDEISQAHHTYEDLYKTSSADWRVFLEYSMFLVRQNMFPKSLEVVKQGLQLHQNNGRLWALRVQLETNKSSQVAILKEAVLNAPKSGEVWTEAARICLNPLSEYFSMKSARFFLNTAFLFTPQYIDIFVEMIRLELLENGIASSPKHLDKVRELFLTGDGNYGTVVYLFRRPGFEFSDVEFNRIVEGVREDLIKHRKLYQRAIARTSFVIESIKTEEEKLRKSNLELKPNEFAFGLSDFISAITQKEVDDLKKSLILGSSGVLL</sequence>
<evidence type="ECO:0000313" key="4">
    <source>
        <dbReference type="Proteomes" id="UP000179807"/>
    </source>
</evidence>
<keyword evidence="4" id="KW-1185">Reference proteome</keyword>
<dbReference type="AlphaFoldDB" id="A0A1J4KWX6"/>
<dbReference type="OrthoDB" id="440128at2759"/>
<evidence type="ECO:0000313" key="3">
    <source>
        <dbReference type="EMBL" id="OHT15793.1"/>
    </source>
</evidence>
<dbReference type="GO" id="GO:0000398">
    <property type="term" value="P:mRNA splicing, via spliceosome"/>
    <property type="evidence" value="ECO:0007669"/>
    <property type="project" value="InterPro"/>
</dbReference>
<accession>A0A1J4KWX6</accession>
<protein>
    <recommendedName>
        <fullName evidence="5">TPR Domain containing protein</fullName>
    </recommendedName>
</protein>
<evidence type="ECO:0000256" key="2">
    <source>
        <dbReference type="SAM" id="MobiDB-lite"/>
    </source>
</evidence>
<dbReference type="InterPro" id="IPR011990">
    <property type="entry name" value="TPR-like_helical_dom_sf"/>
</dbReference>
<dbReference type="EMBL" id="MLAK01000186">
    <property type="protein sequence ID" value="OHT15793.1"/>
    <property type="molecule type" value="Genomic_DNA"/>
</dbReference>
<feature type="compositionally biased region" description="Low complexity" evidence="2">
    <location>
        <begin position="107"/>
        <end position="120"/>
    </location>
</feature>
<dbReference type="PANTHER" id="PTHR11246">
    <property type="entry name" value="PRE-MRNA SPLICING FACTOR"/>
    <property type="match status" value="1"/>
</dbReference>
<gene>
    <name evidence="3" type="ORF">TRFO_13800</name>
</gene>
<dbReference type="Gene3D" id="1.25.40.10">
    <property type="entry name" value="Tetratricopeptide repeat domain"/>
    <property type="match status" value="2"/>
</dbReference>
<feature type="region of interest" description="Disordered" evidence="2">
    <location>
        <begin position="106"/>
        <end position="150"/>
    </location>
</feature>
<dbReference type="SUPFAM" id="SSF48452">
    <property type="entry name" value="TPR-like"/>
    <property type="match status" value="2"/>
</dbReference>
<keyword evidence="1" id="KW-0677">Repeat</keyword>
<comment type="caution">
    <text evidence="3">The sequence shown here is derived from an EMBL/GenBank/DDBJ whole genome shotgun (WGS) entry which is preliminary data.</text>
</comment>
<dbReference type="PANTHER" id="PTHR11246:SF20">
    <property type="entry name" value="TPR-CONTAINING PROTEIN DDB_G0280363"/>
    <property type="match status" value="1"/>
</dbReference>
<feature type="compositionally biased region" description="Low complexity" evidence="2">
    <location>
        <begin position="127"/>
        <end position="142"/>
    </location>
</feature>
<dbReference type="GeneID" id="94832157"/>
<dbReference type="RefSeq" id="XP_068368929.1">
    <property type="nucleotide sequence ID" value="XM_068497453.1"/>
</dbReference>
<dbReference type="Pfam" id="PF14559">
    <property type="entry name" value="TPR_19"/>
    <property type="match status" value="1"/>
</dbReference>